<comment type="catalytic activity">
    <reaction evidence="1 7">
        <text>Hydrolysis of (1-&gt;4)-beta-linkages between N-acetylmuramic acid and N-acetyl-D-glucosamine residues in a peptidoglycan and between N-acetyl-D-glucosamine residues in chitodextrins.</text>
        <dbReference type="EC" id="3.2.1.17"/>
    </reaction>
</comment>
<evidence type="ECO:0000256" key="1">
    <source>
        <dbReference type="ARBA" id="ARBA00000632"/>
    </source>
</evidence>
<dbReference type="PANTHER" id="PTHR38107">
    <property type="match status" value="1"/>
</dbReference>
<feature type="region of interest" description="Disordered" evidence="8">
    <location>
        <begin position="49"/>
        <end position="82"/>
    </location>
</feature>
<evidence type="ECO:0000313" key="9">
    <source>
        <dbReference type="EMBL" id="MBP0111104.1"/>
    </source>
</evidence>
<protein>
    <recommendedName>
        <fullName evidence="7">Lysozyme</fullName>
        <ecNumber evidence="7">3.2.1.17</ecNumber>
    </recommendedName>
</protein>
<keyword evidence="2 7" id="KW-0929">Antimicrobial</keyword>
<dbReference type="KEGG" id="bvz:BRAD3257_0922"/>
<evidence type="ECO:0000313" key="11">
    <source>
        <dbReference type="Proteomes" id="UP000246085"/>
    </source>
</evidence>
<dbReference type="AlphaFoldDB" id="A0A2U3PSF2"/>
<evidence type="ECO:0000256" key="5">
    <source>
        <dbReference type="ARBA" id="ARBA00023200"/>
    </source>
</evidence>
<keyword evidence="5" id="KW-1035">Host cytoplasm</keyword>
<dbReference type="InterPro" id="IPR034690">
    <property type="entry name" value="Endolysin_T4_type"/>
</dbReference>
<proteinExistence type="inferred from homology"/>
<evidence type="ECO:0000256" key="4">
    <source>
        <dbReference type="ARBA" id="ARBA00022801"/>
    </source>
</evidence>
<gene>
    <name evidence="10" type="ORF">BRAD3257_0922</name>
    <name evidence="9" type="ORF">JWS04_08385</name>
</gene>
<dbReference type="EC" id="3.2.1.17" evidence="7"/>
<evidence type="ECO:0000313" key="10">
    <source>
        <dbReference type="EMBL" id="SPP92075.1"/>
    </source>
</evidence>
<name>A0A2U3PSF2_9BRAD</name>
<dbReference type="EMBL" id="JAGIKT010000015">
    <property type="protein sequence ID" value="MBP0111104.1"/>
    <property type="molecule type" value="Genomic_DNA"/>
</dbReference>
<dbReference type="InterPro" id="IPR051018">
    <property type="entry name" value="Bacteriophage_GH24"/>
</dbReference>
<evidence type="ECO:0000256" key="2">
    <source>
        <dbReference type="ARBA" id="ARBA00022529"/>
    </source>
</evidence>
<dbReference type="Proteomes" id="UP000669317">
    <property type="component" value="Unassembled WGS sequence"/>
</dbReference>
<dbReference type="Pfam" id="PF00959">
    <property type="entry name" value="Phage_lysozyme"/>
    <property type="match status" value="1"/>
</dbReference>
<dbReference type="InterPro" id="IPR033907">
    <property type="entry name" value="Endolysin_autolysin"/>
</dbReference>
<dbReference type="InterPro" id="IPR023346">
    <property type="entry name" value="Lysozyme-like_dom_sf"/>
</dbReference>
<comment type="similarity">
    <text evidence="7">Belongs to the glycosyl hydrolase 24 family.</text>
</comment>
<dbReference type="GO" id="GO:0016998">
    <property type="term" value="P:cell wall macromolecule catabolic process"/>
    <property type="evidence" value="ECO:0007669"/>
    <property type="project" value="InterPro"/>
</dbReference>
<evidence type="ECO:0000256" key="3">
    <source>
        <dbReference type="ARBA" id="ARBA00022638"/>
    </source>
</evidence>
<dbReference type="GO" id="GO:0003796">
    <property type="term" value="F:lysozyme activity"/>
    <property type="evidence" value="ECO:0007669"/>
    <property type="project" value="UniProtKB-EC"/>
</dbReference>
<reference evidence="10 11" key="1">
    <citation type="submission" date="2018-03" db="EMBL/GenBank/DDBJ databases">
        <authorList>
            <person name="Gully D."/>
        </authorList>
    </citation>
    <scope>NUCLEOTIDE SEQUENCE [LARGE SCALE GENOMIC DNA]</scope>
    <source>
        <strain evidence="10">ORS3257</strain>
    </source>
</reference>
<dbReference type="CDD" id="cd00737">
    <property type="entry name" value="lyz_endolysin_autolysin"/>
    <property type="match status" value="1"/>
</dbReference>
<keyword evidence="3 7" id="KW-0081">Bacteriolytic enzyme</keyword>
<reference evidence="9 12" key="2">
    <citation type="submission" date="2021-03" db="EMBL/GenBank/DDBJ databases">
        <title>Genome Sequence of Bradyrhizobium vignae strain ISRA400.</title>
        <authorList>
            <person name="Tisa L.S."/>
            <person name="Svistoonoff S."/>
            <person name="Hocher V."/>
            <person name="Fall S."/>
            <person name="Zaiya A."/>
            <person name="Naing D."/>
            <person name="Niang N."/>
            <person name="Diouf A."/>
            <person name="Dasylva M.C."/>
            <person name="Toure O."/>
            <person name="Gueye M."/>
            <person name="Gully D."/>
            <person name="Tisseyre P."/>
            <person name="Simpson S."/>
            <person name="Morris K."/>
            <person name="Thomas W.K."/>
        </authorList>
    </citation>
    <scope>NUCLEOTIDE SEQUENCE [LARGE SCALE GENOMIC DNA]</scope>
    <source>
        <strain evidence="9 12">ISRA400</strain>
    </source>
</reference>
<dbReference type="SUPFAM" id="SSF53955">
    <property type="entry name" value="Lysozyme-like"/>
    <property type="match status" value="1"/>
</dbReference>
<dbReference type="EMBL" id="LS398110">
    <property type="protein sequence ID" value="SPP92075.1"/>
    <property type="molecule type" value="Genomic_DNA"/>
</dbReference>
<dbReference type="GO" id="GO:0009253">
    <property type="term" value="P:peptidoglycan catabolic process"/>
    <property type="evidence" value="ECO:0007669"/>
    <property type="project" value="InterPro"/>
</dbReference>
<evidence type="ECO:0000256" key="8">
    <source>
        <dbReference type="SAM" id="MobiDB-lite"/>
    </source>
</evidence>
<dbReference type="InterPro" id="IPR023347">
    <property type="entry name" value="Lysozyme_dom_sf"/>
</dbReference>
<dbReference type="InterPro" id="IPR002196">
    <property type="entry name" value="Glyco_hydro_24"/>
</dbReference>
<dbReference type="PANTHER" id="PTHR38107:SF3">
    <property type="entry name" value="LYSOZYME RRRD-RELATED"/>
    <property type="match status" value="1"/>
</dbReference>
<sequence>MSQVVEVPGLTTRVEAEQRAEDFMIDSVPVEIIEPGDGTFTVRATYPDDVHIPSAMPDEEPRPPGEHVAPPPPAPKNRKTKQLGEKGIALIKAFESCMRAVPTGFQAYFDPVQVLTIGWGHTNDNGRTFKVGDIWTQQECDAEFQNDMQVFVRAVNSMVTVPINQDQFDALVSFAFNVGAPSLKGSTLLKKLNAKDYAGAAQEFKRWNKAKGKELPGLTRRRACEALLFQSIPDKNYDGIPD</sequence>
<evidence type="ECO:0000313" key="12">
    <source>
        <dbReference type="Proteomes" id="UP000669317"/>
    </source>
</evidence>
<evidence type="ECO:0000256" key="6">
    <source>
        <dbReference type="ARBA" id="ARBA00023295"/>
    </source>
</evidence>
<keyword evidence="4 7" id="KW-0378">Hydrolase</keyword>
<keyword evidence="12" id="KW-1185">Reference proteome</keyword>
<accession>A0A2U3PSF2</accession>
<evidence type="ECO:0000256" key="7">
    <source>
        <dbReference type="RuleBase" id="RU003788"/>
    </source>
</evidence>
<dbReference type="Proteomes" id="UP000246085">
    <property type="component" value="Chromosome BRAD3257"/>
</dbReference>
<keyword evidence="6 7" id="KW-0326">Glycosidase</keyword>
<dbReference type="HAMAP" id="MF_04110">
    <property type="entry name" value="ENDOLYSIN_T4"/>
    <property type="match status" value="1"/>
</dbReference>
<dbReference type="GO" id="GO:0042742">
    <property type="term" value="P:defense response to bacterium"/>
    <property type="evidence" value="ECO:0007669"/>
    <property type="project" value="UniProtKB-KW"/>
</dbReference>
<dbReference type="RefSeq" id="WP_197711526.1">
    <property type="nucleotide sequence ID" value="NZ_JAGIKT010000015.1"/>
</dbReference>
<dbReference type="GO" id="GO:0031640">
    <property type="term" value="P:killing of cells of another organism"/>
    <property type="evidence" value="ECO:0007669"/>
    <property type="project" value="UniProtKB-KW"/>
</dbReference>
<organism evidence="10 11">
    <name type="scientific">Bradyrhizobium vignae</name>
    <dbReference type="NCBI Taxonomy" id="1549949"/>
    <lineage>
        <taxon>Bacteria</taxon>
        <taxon>Pseudomonadati</taxon>
        <taxon>Pseudomonadota</taxon>
        <taxon>Alphaproteobacteria</taxon>
        <taxon>Hyphomicrobiales</taxon>
        <taxon>Nitrobacteraceae</taxon>
        <taxon>Bradyrhizobium</taxon>
    </lineage>
</organism>
<dbReference type="Gene3D" id="1.10.530.40">
    <property type="match status" value="1"/>
</dbReference>